<reference evidence="2" key="1">
    <citation type="submission" date="2022-11" db="EMBL/GenBank/DDBJ databases">
        <title>Genome Resource of Sclerotinia nivalis Strain SnTB1, a Plant Pathogen Isolated from American Ginseng.</title>
        <authorList>
            <person name="Fan S."/>
        </authorList>
    </citation>
    <scope>NUCLEOTIDE SEQUENCE</scope>
    <source>
        <strain evidence="2">SnTB1</strain>
    </source>
</reference>
<dbReference type="EMBL" id="JAPEIS010000003">
    <property type="protein sequence ID" value="KAJ8068505.1"/>
    <property type="molecule type" value="Genomic_DNA"/>
</dbReference>
<sequence length="194" mass="21789">MNVNKLFLTALVLIPFIAATDAEEKRPTMFQIFADGYSPSAPYLAPVKNMAAFHSTKNRFASQGPIHAYVNVGAAKQSVFLDGVFYNDAYHRALMTVSESQHRPEIKPGEVLIEGNTEMFWPEGTAYTRRETLQFGCNESGTECVTEGFRFDSGYGDIYNLNEATYQPKANGHPHAAELTWIIVWLMAIHTRWS</sequence>
<evidence type="ECO:0000313" key="2">
    <source>
        <dbReference type="EMBL" id="KAJ8068505.1"/>
    </source>
</evidence>
<evidence type="ECO:0000313" key="3">
    <source>
        <dbReference type="Proteomes" id="UP001152300"/>
    </source>
</evidence>
<accession>A0A9X0DNC3</accession>
<dbReference type="Proteomes" id="UP001152300">
    <property type="component" value="Unassembled WGS sequence"/>
</dbReference>
<organism evidence="2 3">
    <name type="scientific">Sclerotinia nivalis</name>
    <dbReference type="NCBI Taxonomy" id="352851"/>
    <lineage>
        <taxon>Eukaryota</taxon>
        <taxon>Fungi</taxon>
        <taxon>Dikarya</taxon>
        <taxon>Ascomycota</taxon>
        <taxon>Pezizomycotina</taxon>
        <taxon>Leotiomycetes</taxon>
        <taxon>Helotiales</taxon>
        <taxon>Sclerotiniaceae</taxon>
        <taxon>Sclerotinia</taxon>
    </lineage>
</organism>
<proteinExistence type="predicted"/>
<feature type="signal peptide" evidence="1">
    <location>
        <begin position="1"/>
        <end position="22"/>
    </location>
</feature>
<keyword evidence="1" id="KW-0732">Signal</keyword>
<comment type="caution">
    <text evidence="2">The sequence shown here is derived from an EMBL/GenBank/DDBJ whole genome shotgun (WGS) entry which is preliminary data.</text>
</comment>
<gene>
    <name evidence="2" type="ORF">OCU04_004055</name>
</gene>
<feature type="chain" id="PRO_5040743492" evidence="1">
    <location>
        <begin position="23"/>
        <end position="194"/>
    </location>
</feature>
<protein>
    <submittedName>
        <fullName evidence="2">Uncharacterized protein</fullName>
    </submittedName>
</protein>
<evidence type="ECO:0000256" key="1">
    <source>
        <dbReference type="SAM" id="SignalP"/>
    </source>
</evidence>
<dbReference type="OrthoDB" id="3461844at2759"/>
<keyword evidence="3" id="KW-1185">Reference proteome</keyword>
<dbReference type="AlphaFoldDB" id="A0A9X0DNC3"/>
<name>A0A9X0DNC3_9HELO</name>